<dbReference type="PANTHER" id="PTHR24252">
    <property type="entry name" value="ACROSIN-RELATED"/>
    <property type="match status" value="1"/>
</dbReference>
<evidence type="ECO:0000259" key="15">
    <source>
        <dbReference type="PROSITE" id="PS50240"/>
    </source>
</evidence>
<comment type="catalytic activity">
    <reaction evidence="1">
        <text>Preferential cleavage: Arg-|-Xaa, Lys-|-Xaa.</text>
        <dbReference type="EC" id="3.4.21.10"/>
    </reaction>
</comment>
<evidence type="ECO:0000256" key="10">
    <source>
        <dbReference type="ARBA" id="ARBA00023157"/>
    </source>
</evidence>
<dbReference type="PROSITE" id="PS50089">
    <property type="entry name" value="ZF_RING_2"/>
    <property type="match status" value="1"/>
</dbReference>
<evidence type="ECO:0000313" key="17">
    <source>
        <dbReference type="Proteomes" id="UP000796761"/>
    </source>
</evidence>
<accession>A0A8K1G0N1</accession>
<dbReference type="InterPro" id="IPR033116">
    <property type="entry name" value="TRYPSIN_SER"/>
</dbReference>
<keyword evidence="7 12" id="KW-0378">Hydrolase</keyword>
<dbReference type="PRINTS" id="PR00722">
    <property type="entry name" value="CHYMOTRYPSIN"/>
</dbReference>
<sequence length="591" mass="64060">MGTTLSSSRVVGGTDVMPGSGAWAGIASIRCVWKPPVSVHVCGGTLISAKWLLTAAHCFVNITNPIREWAIVLGATSLGQSGPGVEVRRIKRLIIHEKYTPTLEYNDVALLELDRPVQCSSTIQTACLPGPSVKVSELKNCYVAGWGDRIVKSSGRDILQQAKVQVVPNQLCNSSEWLHGYIYDFHVCAGQGGVGTCQGDSGGPLVCQDKRGGFFWQIGVTSWGIGCARPKRPAVSSSTQYYYNWIRTTMGQEDMATGTDWSCPICHNTRSDVASVLPCNDQFCLGCILRWAKTNPACPLCSKPMEIVRFSERSEWDYLQFAITASEEFAITASEELAEDSSQAGSALYHLAQNSPHHPGVSTPPSLQRMLSPDEQRAAEPEFMGGLLPEVWAELFQRQQQLLDPVLPWLRWRLATVYQDQWWRAEAAEGSILHGLCVCGPDAETLVELLEPLLNGHTASLVYGIINIIVGQCSDEAQRLLCFHHASTNSNSSSYTSSREVTLAGGSTGSEVEEEAGTSETGLQPSASHPPAMPTCSEQDQPQEEQEQTVAAAGPCAQGCSPSAPDQGRNHSSGEPRHAQKKRPHSPQNSP</sequence>
<dbReference type="InterPro" id="IPR018114">
    <property type="entry name" value="TRYPSIN_HIS"/>
</dbReference>
<dbReference type="GO" id="GO:0004252">
    <property type="term" value="F:serine-type endopeptidase activity"/>
    <property type="evidence" value="ECO:0007669"/>
    <property type="project" value="InterPro"/>
</dbReference>
<dbReference type="SUPFAM" id="SSF57850">
    <property type="entry name" value="RING/U-box"/>
    <property type="match status" value="1"/>
</dbReference>
<dbReference type="GO" id="GO:0006508">
    <property type="term" value="P:proteolysis"/>
    <property type="evidence" value="ECO:0007669"/>
    <property type="project" value="UniProtKB-KW"/>
</dbReference>
<dbReference type="InterPro" id="IPR009003">
    <property type="entry name" value="Peptidase_S1_PA"/>
</dbReference>
<evidence type="ECO:0000256" key="4">
    <source>
        <dbReference type="ARBA" id="ARBA00022670"/>
    </source>
</evidence>
<dbReference type="InterPro" id="IPR001314">
    <property type="entry name" value="Peptidase_S1A"/>
</dbReference>
<proteinExistence type="predicted"/>
<evidence type="ECO:0000256" key="12">
    <source>
        <dbReference type="RuleBase" id="RU363034"/>
    </source>
</evidence>
<keyword evidence="10" id="KW-1015">Disulfide bond</keyword>
<dbReference type="InterPro" id="IPR043504">
    <property type="entry name" value="Peptidase_S1_PA_chymotrypsin"/>
</dbReference>
<dbReference type="PROSITE" id="PS50240">
    <property type="entry name" value="TRYPSIN_DOM"/>
    <property type="match status" value="1"/>
</dbReference>
<dbReference type="EMBL" id="SWJQ01001067">
    <property type="protein sequence ID" value="TRZ09459.1"/>
    <property type="molecule type" value="Genomic_DNA"/>
</dbReference>
<dbReference type="PANTHER" id="PTHR24252:SF8">
    <property type="entry name" value="ACROSIN"/>
    <property type="match status" value="1"/>
</dbReference>
<feature type="domain" description="Peptidase S1" evidence="15">
    <location>
        <begin position="10"/>
        <end position="251"/>
    </location>
</feature>
<dbReference type="Gene3D" id="3.30.40.10">
    <property type="entry name" value="Zinc/RING finger domain, C3HC4 (zinc finger)"/>
    <property type="match status" value="1"/>
</dbReference>
<dbReference type="GO" id="GO:0007340">
    <property type="term" value="P:acrosome reaction"/>
    <property type="evidence" value="ECO:0007669"/>
    <property type="project" value="TreeGrafter"/>
</dbReference>
<dbReference type="SUPFAM" id="SSF50494">
    <property type="entry name" value="Trypsin-like serine proteases"/>
    <property type="match status" value="1"/>
</dbReference>
<feature type="region of interest" description="Disordered" evidence="13">
    <location>
        <begin position="488"/>
        <end position="591"/>
    </location>
</feature>
<protein>
    <recommendedName>
        <fullName evidence="3">Acrosin</fullName>
        <ecNumber evidence="2">3.4.21.10</ecNumber>
    </recommendedName>
</protein>
<dbReference type="Pfam" id="PF00089">
    <property type="entry name" value="Trypsin"/>
    <property type="match status" value="1"/>
</dbReference>
<evidence type="ECO:0000256" key="9">
    <source>
        <dbReference type="ARBA" id="ARBA00022833"/>
    </source>
</evidence>
<dbReference type="InterPro" id="IPR001254">
    <property type="entry name" value="Trypsin_dom"/>
</dbReference>
<keyword evidence="4 12" id="KW-0645">Protease</keyword>
<dbReference type="SMART" id="SM00020">
    <property type="entry name" value="Tryp_SPc"/>
    <property type="match status" value="1"/>
</dbReference>
<evidence type="ECO:0000313" key="16">
    <source>
        <dbReference type="EMBL" id="TRZ09459.1"/>
    </source>
</evidence>
<dbReference type="OrthoDB" id="6339452at2759"/>
<organism evidence="16 17">
    <name type="scientific">Zosterops borbonicus</name>
    <dbReference type="NCBI Taxonomy" id="364589"/>
    <lineage>
        <taxon>Eukaryota</taxon>
        <taxon>Metazoa</taxon>
        <taxon>Chordata</taxon>
        <taxon>Craniata</taxon>
        <taxon>Vertebrata</taxon>
        <taxon>Euteleostomi</taxon>
        <taxon>Archelosauria</taxon>
        <taxon>Archosauria</taxon>
        <taxon>Dinosauria</taxon>
        <taxon>Saurischia</taxon>
        <taxon>Theropoda</taxon>
        <taxon>Coelurosauria</taxon>
        <taxon>Aves</taxon>
        <taxon>Neognathae</taxon>
        <taxon>Neoaves</taxon>
        <taxon>Telluraves</taxon>
        <taxon>Australaves</taxon>
        <taxon>Passeriformes</taxon>
        <taxon>Sylvioidea</taxon>
        <taxon>Zosteropidae</taxon>
        <taxon>Zosterops</taxon>
    </lineage>
</organism>
<evidence type="ECO:0000256" key="2">
    <source>
        <dbReference type="ARBA" id="ARBA00012050"/>
    </source>
</evidence>
<feature type="domain" description="RING-type" evidence="14">
    <location>
        <begin position="263"/>
        <end position="302"/>
    </location>
</feature>
<evidence type="ECO:0000256" key="7">
    <source>
        <dbReference type="ARBA" id="ARBA00022801"/>
    </source>
</evidence>
<feature type="compositionally biased region" description="Low complexity" evidence="13">
    <location>
        <begin position="488"/>
        <end position="498"/>
    </location>
</feature>
<dbReference type="CDD" id="cd00190">
    <property type="entry name" value="Tryp_SPc"/>
    <property type="match status" value="1"/>
</dbReference>
<dbReference type="InterPro" id="IPR013083">
    <property type="entry name" value="Znf_RING/FYVE/PHD"/>
</dbReference>
<evidence type="ECO:0000256" key="6">
    <source>
        <dbReference type="ARBA" id="ARBA00022771"/>
    </source>
</evidence>
<dbReference type="PROSITE" id="PS00135">
    <property type="entry name" value="TRYPSIN_SER"/>
    <property type="match status" value="1"/>
</dbReference>
<evidence type="ECO:0000256" key="5">
    <source>
        <dbReference type="ARBA" id="ARBA00022723"/>
    </source>
</evidence>
<feature type="compositionally biased region" description="Basic and acidic residues" evidence="13">
    <location>
        <begin position="568"/>
        <end position="578"/>
    </location>
</feature>
<dbReference type="Gene3D" id="2.40.10.10">
    <property type="entry name" value="Trypsin-like serine proteases"/>
    <property type="match status" value="1"/>
</dbReference>
<comment type="caution">
    <text evidence="16">The sequence shown here is derived from an EMBL/GenBank/DDBJ whole genome shotgun (WGS) entry which is preliminary data.</text>
</comment>
<dbReference type="EC" id="3.4.21.10" evidence="2"/>
<evidence type="ECO:0000259" key="14">
    <source>
        <dbReference type="PROSITE" id="PS50089"/>
    </source>
</evidence>
<keyword evidence="17" id="KW-1185">Reference proteome</keyword>
<feature type="compositionally biased region" description="Polar residues" evidence="13">
    <location>
        <begin position="518"/>
        <end position="527"/>
    </location>
</feature>
<name>A0A8K1G0N1_9PASS</name>
<dbReference type="Proteomes" id="UP000796761">
    <property type="component" value="Unassembled WGS sequence"/>
</dbReference>
<keyword evidence="9" id="KW-0862">Zinc</keyword>
<reference evidence="16" key="1">
    <citation type="submission" date="2019-04" db="EMBL/GenBank/DDBJ databases">
        <title>Genome assembly of Zosterops borbonicus 15179.</title>
        <authorList>
            <person name="Leroy T."/>
            <person name="Anselmetti Y."/>
            <person name="Tilak M.-K."/>
            <person name="Nabholz B."/>
        </authorList>
    </citation>
    <scope>NUCLEOTIDE SEQUENCE</scope>
    <source>
        <strain evidence="16">HGM_15179</strain>
        <tissue evidence="16">Muscle</tissue>
    </source>
</reference>
<evidence type="ECO:0000256" key="1">
    <source>
        <dbReference type="ARBA" id="ARBA00001656"/>
    </source>
</evidence>
<dbReference type="FunFam" id="2.40.10.10:FF:000003">
    <property type="entry name" value="Transmembrane serine protease 3"/>
    <property type="match status" value="1"/>
</dbReference>
<gene>
    <name evidence="16" type="ORF">HGM15179_017651</name>
</gene>
<dbReference type="PROSITE" id="PS00134">
    <property type="entry name" value="TRYPSIN_HIS"/>
    <property type="match status" value="1"/>
</dbReference>
<dbReference type="AlphaFoldDB" id="A0A8K1G0N1"/>
<evidence type="ECO:0000256" key="13">
    <source>
        <dbReference type="SAM" id="MobiDB-lite"/>
    </source>
</evidence>
<dbReference type="InterPro" id="IPR001841">
    <property type="entry name" value="Znf_RING"/>
</dbReference>
<dbReference type="Pfam" id="PF13639">
    <property type="entry name" value="zf-RING_2"/>
    <property type="match status" value="1"/>
</dbReference>
<dbReference type="GO" id="GO:0008270">
    <property type="term" value="F:zinc ion binding"/>
    <property type="evidence" value="ECO:0007669"/>
    <property type="project" value="UniProtKB-KW"/>
</dbReference>
<keyword evidence="8 12" id="KW-0720">Serine protease</keyword>
<evidence type="ECO:0000256" key="11">
    <source>
        <dbReference type="PROSITE-ProRule" id="PRU00175"/>
    </source>
</evidence>
<dbReference type="SMART" id="SM00184">
    <property type="entry name" value="RING"/>
    <property type="match status" value="1"/>
</dbReference>
<evidence type="ECO:0000256" key="8">
    <source>
        <dbReference type="ARBA" id="ARBA00022825"/>
    </source>
</evidence>
<evidence type="ECO:0000256" key="3">
    <source>
        <dbReference type="ARBA" id="ARBA00017161"/>
    </source>
</evidence>
<keyword evidence="6 11" id="KW-0863">Zinc-finger</keyword>
<keyword evidence="5" id="KW-0479">Metal-binding</keyword>